<evidence type="ECO:0000256" key="3">
    <source>
        <dbReference type="ARBA" id="ARBA00023125"/>
    </source>
</evidence>
<evidence type="ECO:0000313" key="6">
    <source>
        <dbReference type="Proteomes" id="UP000718564"/>
    </source>
</evidence>
<evidence type="ECO:0000313" key="5">
    <source>
        <dbReference type="EMBL" id="NMG19861.1"/>
    </source>
</evidence>
<dbReference type="Proteomes" id="UP000718564">
    <property type="component" value="Unassembled WGS sequence"/>
</dbReference>
<organism evidence="5 6">
    <name type="scientific">Brasilonema bromeliae SPC951</name>
    <dbReference type="NCBI Taxonomy" id="385972"/>
    <lineage>
        <taxon>Bacteria</taxon>
        <taxon>Bacillati</taxon>
        <taxon>Cyanobacteriota</taxon>
        <taxon>Cyanophyceae</taxon>
        <taxon>Nostocales</taxon>
        <taxon>Scytonemataceae</taxon>
        <taxon>Brasilonema</taxon>
        <taxon>Bromeliae group (in: Brasilonema)</taxon>
    </lineage>
</organism>
<reference evidence="5 6" key="1">
    <citation type="submission" date="2018-06" db="EMBL/GenBank/DDBJ databases">
        <title>Comparative genomics of Brasilonema spp. strains.</title>
        <authorList>
            <person name="Alvarenga D.O."/>
            <person name="Fiore M.F."/>
            <person name="Varani A.M."/>
        </authorList>
    </citation>
    <scope>NUCLEOTIDE SEQUENCE [LARGE SCALE GENOMIC DNA]</scope>
    <source>
        <strain evidence="5 6">SPC951</strain>
    </source>
</reference>
<evidence type="ECO:0000256" key="4">
    <source>
        <dbReference type="ARBA" id="ARBA00023163"/>
    </source>
</evidence>
<dbReference type="RefSeq" id="WP_169155129.1">
    <property type="nucleotide sequence ID" value="NZ_CAWPJE010000032.1"/>
</dbReference>
<keyword evidence="2" id="KW-0731">Sigma factor</keyword>
<keyword evidence="1" id="KW-0805">Transcription regulation</keyword>
<gene>
    <name evidence="5" type="ORF">DP116_10460</name>
</gene>
<name>A0ABX1P873_9CYAN</name>
<keyword evidence="3" id="KW-0238">DNA-binding</keyword>
<dbReference type="Gene3D" id="1.10.10.10">
    <property type="entry name" value="Winged helix-like DNA-binding domain superfamily/Winged helix DNA-binding domain"/>
    <property type="match status" value="1"/>
</dbReference>
<evidence type="ECO:0008006" key="7">
    <source>
        <dbReference type="Google" id="ProtNLM"/>
    </source>
</evidence>
<evidence type="ECO:0000256" key="1">
    <source>
        <dbReference type="ARBA" id="ARBA00023015"/>
    </source>
</evidence>
<sequence>MTLLESDPNVNERFLAQHFYNNLHSSPLALKHMSAYLEKFGYDAANRVHRELSRFQKYNQLLYDKRDILQMAWLFASTPDKFFKNFNPQHPLENYACKTMEYKIKQEIFRIQMGQKQFSDWGLLKHCTRKSLQQALQCQGCTQPQLGCYLLAYNCFKEIYAPQRATSNRSLQPPTDTQFQEITNLYNHLVQQSALATLDTVHQQKIKQWLLECIQALRNFRSRQIISLDAPKGEDENSLPLSQITPDPTSESLWEKIIVQELTPQMMTTLSELLTQLDRYTNNHLLLKYGFNLDYRSIAPFFFVDSTTISRHCNKTTQKLLGQLTQWAQEELHITPDSENLKEINTLLKQCLNQYYQDFIFRSVFQDAWQQLDSECRHILYLRYFRRIDEAAIAHNLQLSELEVTNGLVTGTQKLAAAVCHWISNHLTVSLDFVNPLADKIAIFVQTLIANYPEHEF</sequence>
<accession>A0ABX1P873</accession>
<dbReference type="InterPro" id="IPR036388">
    <property type="entry name" value="WH-like_DNA-bd_sf"/>
</dbReference>
<dbReference type="EMBL" id="QMEB01000063">
    <property type="protein sequence ID" value="NMG19861.1"/>
    <property type="molecule type" value="Genomic_DNA"/>
</dbReference>
<comment type="caution">
    <text evidence="5">The sequence shown here is derived from an EMBL/GenBank/DDBJ whole genome shotgun (WGS) entry which is preliminary data.</text>
</comment>
<dbReference type="InterPro" id="IPR013324">
    <property type="entry name" value="RNA_pol_sigma_r3/r4-like"/>
</dbReference>
<dbReference type="PANTHER" id="PTHR30385:SF7">
    <property type="entry name" value="RNA POLYMERASE SIGMA FACTOR FLIA"/>
    <property type="match status" value="1"/>
</dbReference>
<keyword evidence="6" id="KW-1185">Reference proteome</keyword>
<proteinExistence type="predicted"/>
<evidence type="ECO:0000256" key="2">
    <source>
        <dbReference type="ARBA" id="ARBA00023082"/>
    </source>
</evidence>
<dbReference type="SUPFAM" id="SSF88659">
    <property type="entry name" value="Sigma3 and sigma4 domains of RNA polymerase sigma factors"/>
    <property type="match status" value="1"/>
</dbReference>
<protein>
    <recommendedName>
        <fullName evidence="7">Sigma-70 family RNA polymerase sigma factor</fullName>
    </recommendedName>
</protein>
<dbReference type="PANTHER" id="PTHR30385">
    <property type="entry name" value="SIGMA FACTOR F FLAGELLAR"/>
    <property type="match status" value="1"/>
</dbReference>
<keyword evidence="4" id="KW-0804">Transcription</keyword>